<accession>A0A1C9CA18</accession>
<sequence length="228" mass="26518">MKIVNLTKHNISTKHNNISFAIKLNQIKDIWLFNCIEGCQHYCIYNQIKISQISKIIITELKISNISGLLGLLSSLNLTNRTKALSIYGPAGINKYLNLIKKYSKTNFRYNLYVFILKTGLSINSNKYLIYTFINKKYSDFIIINTEQQIKFNLRKAKQFNLLAGPLYGKLKKSYDFLLPDGITLYGQSFIKTYQAGRKILFILNKHHTRQSIEISFITDIVYFKQFS</sequence>
<dbReference type="PANTHER" id="PTHR46018">
    <property type="entry name" value="ZINC PHOSPHODIESTERASE ELAC PROTEIN 1"/>
    <property type="match status" value="1"/>
</dbReference>
<dbReference type="AlphaFoldDB" id="A0A1C9CA18"/>
<keyword evidence="1" id="KW-0934">Plastid</keyword>
<dbReference type="GeneID" id="29072586"/>
<protein>
    <submittedName>
        <fullName evidence="1">Uncharacterized protein</fullName>
    </submittedName>
</protein>
<gene>
    <name evidence="1" type="primary">ycf56</name>
    <name evidence="1" type="ORF">Sebd_128</name>
</gene>
<proteinExistence type="predicted"/>
<geneLocation type="plastid" evidence="1"/>
<dbReference type="PANTHER" id="PTHR46018:SF2">
    <property type="entry name" value="ZINC PHOSPHODIESTERASE ELAC PROTEIN 1"/>
    <property type="match status" value="1"/>
</dbReference>
<dbReference type="GO" id="GO:0042781">
    <property type="term" value="F:3'-tRNA processing endoribonuclease activity"/>
    <property type="evidence" value="ECO:0007669"/>
    <property type="project" value="TreeGrafter"/>
</dbReference>
<reference evidence="1" key="1">
    <citation type="journal article" date="2016" name="BMC Biol.">
        <title>Parallel evolution of highly conserved plastid genome architecture in red seaweeds and seed plants.</title>
        <authorList>
            <person name="Lee J."/>
            <person name="Cho C.H."/>
            <person name="Park S.I."/>
            <person name="Choi J.W."/>
            <person name="Song H.S."/>
            <person name="West J.A."/>
            <person name="Bhattacharya D."/>
            <person name="Yoon H.S."/>
        </authorList>
    </citation>
    <scope>NUCLEOTIDE SEQUENCE</scope>
</reference>
<name>A0A1C9CA18_9FLOR</name>
<dbReference type="EMBL" id="KX284713">
    <property type="protein sequence ID" value="AOM65215.1"/>
    <property type="molecule type" value="Genomic_DNA"/>
</dbReference>
<dbReference type="InterPro" id="IPR036866">
    <property type="entry name" value="RibonucZ/Hydroxyglut_hydro"/>
</dbReference>
<dbReference type="RefSeq" id="YP_009296280.1">
    <property type="nucleotide sequence ID" value="NC_031170.1"/>
</dbReference>
<dbReference type="SUPFAM" id="SSF56281">
    <property type="entry name" value="Metallo-hydrolase/oxidoreductase"/>
    <property type="match status" value="1"/>
</dbReference>
<dbReference type="Gene3D" id="3.60.15.10">
    <property type="entry name" value="Ribonuclease Z/Hydroxyacylglutathione hydrolase-like"/>
    <property type="match status" value="1"/>
</dbReference>
<organism evidence="1">
    <name type="scientific">Sebdenia flabellata</name>
    <dbReference type="NCBI Taxonomy" id="42024"/>
    <lineage>
        <taxon>Eukaryota</taxon>
        <taxon>Rhodophyta</taxon>
        <taxon>Florideophyceae</taxon>
        <taxon>Rhodymeniophycidae</taxon>
        <taxon>Sebdeniales</taxon>
        <taxon>Sebdeniaceae</taxon>
        <taxon>Sebdenia</taxon>
    </lineage>
</organism>
<evidence type="ECO:0000313" key="1">
    <source>
        <dbReference type="EMBL" id="AOM65215.1"/>
    </source>
</evidence>